<gene>
    <name evidence="9" type="ORF">SAMN05444484_10859</name>
</gene>
<feature type="transmembrane region" description="Helical" evidence="6">
    <location>
        <begin position="358"/>
        <end position="374"/>
    </location>
</feature>
<keyword evidence="2" id="KW-1003">Cell membrane</keyword>
<feature type="transmembrane region" description="Helical" evidence="6">
    <location>
        <begin position="258"/>
        <end position="276"/>
    </location>
</feature>
<evidence type="ECO:0000256" key="6">
    <source>
        <dbReference type="SAM" id="Phobius"/>
    </source>
</evidence>
<evidence type="ECO:0000259" key="8">
    <source>
        <dbReference type="Pfam" id="PF13567"/>
    </source>
</evidence>
<dbReference type="RefSeq" id="WP_068844713.1">
    <property type="nucleotide sequence ID" value="NZ_FRBT01000008.1"/>
</dbReference>
<feature type="transmembrane region" description="Helical" evidence="6">
    <location>
        <begin position="288"/>
        <end position="304"/>
    </location>
</feature>
<evidence type="ECO:0000259" key="7">
    <source>
        <dbReference type="Pfam" id="PF03772"/>
    </source>
</evidence>
<evidence type="ECO:0000256" key="5">
    <source>
        <dbReference type="ARBA" id="ARBA00023136"/>
    </source>
</evidence>
<dbReference type="GO" id="GO:0005886">
    <property type="term" value="C:plasma membrane"/>
    <property type="evidence" value="ECO:0007669"/>
    <property type="project" value="UniProtKB-SubCell"/>
</dbReference>
<feature type="transmembrane region" description="Helical" evidence="6">
    <location>
        <begin position="334"/>
        <end position="352"/>
    </location>
</feature>
<organism evidence="9 10">
    <name type="scientific">Flavobacterium chilense</name>
    <dbReference type="NCBI Taxonomy" id="946677"/>
    <lineage>
        <taxon>Bacteria</taxon>
        <taxon>Pseudomonadati</taxon>
        <taxon>Bacteroidota</taxon>
        <taxon>Flavobacteriia</taxon>
        <taxon>Flavobacteriales</taxon>
        <taxon>Flavobacteriaceae</taxon>
        <taxon>Flavobacterium</taxon>
    </lineage>
</organism>
<comment type="subcellular location">
    <subcellularLocation>
        <location evidence="1">Cell membrane</location>
        <topology evidence="1">Multi-pass membrane protein</topology>
    </subcellularLocation>
</comment>
<feature type="transmembrane region" description="Helical" evidence="6">
    <location>
        <begin position="485"/>
        <end position="503"/>
    </location>
</feature>
<dbReference type="OrthoDB" id="9761531at2"/>
<feature type="transmembrane region" description="Helical" evidence="6">
    <location>
        <begin position="56"/>
        <end position="77"/>
    </location>
</feature>
<feature type="transmembrane region" description="Helical" evidence="6">
    <location>
        <begin position="416"/>
        <end position="445"/>
    </location>
</feature>
<evidence type="ECO:0000313" key="10">
    <source>
        <dbReference type="Proteomes" id="UP000184028"/>
    </source>
</evidence>
<feature type="transmembrane region" description="Helical" evidence="6">
    <location>
        <begin position="509"/>
        <end position="526"/>
    </location>
</feature>
<evidence type="ECO:0000256" key="4">
    <source>
        <dbReference type="ARBA" id="ARBA00022989"/>
    </source>
</evidence>
<dbReference type="InterPro" id="IPR052159">
    <property type="entry name" value="Competence_DNA_uptake"/>
</dbReference>
<dbReference type="Proteomes" id="UP000184028">
    <property type="component" value="Unassembled WGS sequence"/>
</dbReference>
<dbReference type="Pfam" id="PF13567">
    <property type="entry name" value="DUF4131"/>
    <property type="match status" value="1"/>
</dbReference>
<keyword evidence="3 6" id="KW-0812">Transmembrane</keyword>
<feature type="transmembrane region" description="Helical" evidence="6">
    <location>
        <begin position="386"/>
        <end position="410"/>
    </location>
</feature>
<dbReference type="STRING" id="946677.SAMN05444484_10859"/>
<proteinExistence type="predicted"/>
<evidence type="ECO:0000256" key="2">
    <source>
        <dbReference type="ARBA" id="ARBA00022475"/>
    </source>
</evidence>
<keyword evidence="4 6" id="KW-1133">Transmembrane helix</keyword>
<dbReference type="PANTHER" id="PTHR30619">
    <property type="entry name" value="DNA INTERNALIZATION/COMPETENCE PROTEIN COMEC/REC2"/>
    <property type="match status" value="1"/>
</dbReference>
<name>A0A1M7KP07_9FLAO</name>
<keyword evidence="10" id="KW-1185">Reference proteome</keyword>
<dbReference type="InterPro" id="IPR025405">
    <property type="entry name" value="DUF4131"/>
</dbReference>
<evidence type="ECO:0000256" key="1">
    <source>
        <dbReference type="ARBA" id="ARBA00004651"/>
    </source>
</evidence>
<reference evidence="10" key="1">
    <citation type="submission" date="2016-11" db="EMBL/GenBank/DDBJ databases">
        <authorList>
            <person name="Varghese N."/>
            <person name="Submissions S."/>
        </authorList>
    </citation>
    <scope>NUCLEOTIDE SEQUENCE [LARGE SCALE GENOMIC DNA]</scope>
    <source>
        <strain evidence="10">DSM 24724</strain>
    </source>
</reference>
<dbReference type="EMBL" id="FRBT01000008">
    <property type="protein sequence ID" value="SHM67038.1"/>
    <property type="molecule type" value="Genomic_DNA"/>
</dbReference>
<dbReference type="NCBIfam" id="TIGR00360">
    <property type="entry name" value="ComEC_N-term"/>
    <property type="match status" value="1"/>
</dbReference>
<evidence type="ECO:0000256" key="3">
    <source>
        <dbReference type="ARBA" id="ARBA00022692"/>
    </source>
</evidence>
<accession>A0A1M7KP07</accession>
<dbReference type="Pfam" id="PF03772">
    <property type="entry name" value="Competence"/>
    <property type="match status" value="1"/>
</dbReference>
<dbReference type="InterPro" id="IPR004477">
    <property type="entry name" value="ComEC_N"/>
</dbReference>
<feature type="transmembrane region" description="Helical" evidence="6">
    <location>
        <begin position="31"/>
        <end position="49"/>
    </location>
</feature>
<feature type="domain" description="DUF4131" evidence="8">
    <location>
        <begin position="30"/>
        <end position="192"/>
    </location>
</feature>
<protein>
    <submittedName>
        <fullName evidence="9">Competence protein ComEC</fullName>
    </submittedName>
</protein>
<dbReference type="AlphaFoldDB" id="A0A1M7KP07"/>
<feature type="domain" description="ComEC/Rec2-related protein" evidence="7">
    <location>
        <begin position="234"/>
        <end position="503"/>
    </location>
</feature>
<dbReference type="PANTHER" id="PTHR30619:SF1">
    <property type="entry name" value="RECOMBINATION PROTEIN 2"/>
    <property type="match status" value="1"/>
</dbReference>
<keyword evidence="5 6" id="KW-0472">Membrane</keyword>
<evidence type="ECO:0000313" key="9">
    <source>
        <dbReference type="EMBL" id="SHM67038.1"/>
    </source>
</evidence>
<sequence>MKVLDFPLTKISIWFIIGILVSYYCQPAITIIAPAFIFGLIVFTVVYFLSKKSKKLLPFFGIATYYISFLIGSLTLISHTDSLQSSNYIHFKKAFETPQTITFTLREKLKSNSYNDRFTALISTINDDHYSGRIIVNIQKDSIKSPLKIGSIIKARTILQPNKSNKNPNQFDYSKYLSDKQIYAQVYLNKAEISINKNVQKDIWYYSGLLHSQILQNLEKSNFNKAEMNVALALILGQQQEISSDIIQDYQYSGATHILSVSGLHVGFIMLFINFILRPIPNTRKGSFIKLVSILISLSLFAVISGLSPSVLRSVVMFSFLAVGNHLRRTGNIYHTLLVSLLLILLFEPYFLFDVGFQLSYIALFSIVWLQPLLKNIWTPKHKITIYIWNALTVSFAAQIGTLPLCLYYFHQFPGLFFVTNIVIIPILSFIMIAGIVVMILAMFYPPPLFLIEIFEKSIYLLNETIHWVASFEWFVIRDISFNSYYLLTFYLMIISIIIWWKKPNYNKFIIMMISIILAQLSLIYTKKEIESQHEMVIYNTKKSTLISERAGKNISIYSNDTLSVKTSKNNVLNSYIVGNFGNLKSVSKIKNVLYFDKQKILIIDSSGIYESKIQPDILILTQSPKINLDRILQDLHPRVIISDASNSYAIQKAWKTSCTKKGISFHATSENGFYKFDKNQ</sequence>